<dbReference type="OrthoDB" id="10001005at2"/>
<gene>
    <name evidence="2" type="ORF">EV186_107126</name>
</gene>
<comment type="caution">
    <text evidence="2">The sequence shown here is derived from an EMBL/GenBank/DDBJ whole genome shotgun (WGS) entry which is preliminary data.</text>
</comment>
<feature type="chain" id="PRO_5020914488" evidence="1">
    <location>
        <begin position="29"/>
        <end position="131"/>
    </location>
</feature>
<sequence length="131" mass="12562">MKRISRAVLVGVGVAAAGVLAVAGPASAATAPVTATQAAADFCTASTSGSTVNGSCTLSTPLGNFGSTFSGTVQADGNASGDITLNAGIFGNQHGTWTGGPFLPGQTATVNYTVSTPVGPVSGSFQVPISG</sequence>
<dbReference type="Proteomes" id="UP000295444">
    <property type="component" value="Unassembled WGS sequence"/>
</dbReference>
<protein>
    <submittedName>
        <fullName evidence="2">Uncharacterized protein</fullName>
    </submittedName>
</protein>
<evidence type="ECO:0000256" key="1">
    <source>
        <dbReference type="SAM" id="SignalP"/>
    </source>
</evidence>
<proteinExistence type="predicted"/>
<keyword evidence="3" id="KW-1185">Reference proteome</keyword>
<evidence type="ECO:0000313" key="3">
    <source>
        <dbReference type="Proteomes" id="UP000295444"/>
    </source>
</evidence>
<dbReference type="RefSeq" id="WP_133853238.1">
    <property type="nucleotide sequence ID" value="NZ_SNXZ01000007.1"/>
</dbReference>
<dbReference type="AlphaFoldDB" id="A0A4R6S089"/>
<feature type="signal peptide" evidence="1">
    <location>
        <begin position="1"/>
        <end position="28"/>
    </location>
</feature>
<evidence type="ECO:0000313" key="2">
    <source>
        <dbReference type="EMBL" id="TDP92891.1"/>
    </source>
</evidence>
<reference evidence="2 3" key="1">
    <citation type="submission" date="2019-03" db="EMBL/GenBank/DDBJ databases">
        <title>Genomic Encyclopedia of Type Strains, Phase IV (KMG-IV): sequencing the most valuable type-strain genomes for metagenomic binning, comparative biology and taxonomic classification.</title>
        <authorList>
            <person name="Goeker M."/>
        </authorList>
    </citation>
    <scope>NUCLEOTIDE SEQUENCE [LARGE SCALE GENOMIC DNA]</scope>
    <source>
        <strain evidence="2 3">DSM 45361</strain>
    </source>
</reference>
<organism evidence="2 3">
    <name type="scientific">Labedaea rhizosphaerae</name>
    <dbReference type="NCBI Taxonomy" id="598644"/>
    <lineage>
        <taxon>Bacteria</taxon>
        <taxon>Bacillati</taxon>
        <taxon>Actinomycetota</taxon>
        <taxon>Actinomycetes</taxon>
        <taxon>Pseudonocardiales</taxon>
        <taxon>Pseudonocardiaceae</taxon>
        <taxon>Labedaea</taxon>
    </lineage>
</organism>
<dbReference type="EMBL" id="SNXZ01000007">
    <property type="protein sequence ID" value="TDP92891.1"/>
    <property type="molecule type" value="Genomic_DNA"/>
</dbReference>
<accession>A0A4R6S089</accession>
<name>A0A4R6S089_LABRH</name>
<keyword evidence="1" id="KW-0732">Signal</keyword>